<evidence type="ECO:0000313" key="2">
    <source>
        <dbReference type="Proteomes" id="UP001057375"/>
    </source>
</evidence>
<comment type="caution">
    <text evidence="1">The sequence shown here is derived from an EMBL/GenBank/DDBJ whole genome shotgun (WGS) entry which is preliminary data.</text>
</comment>
<dbReference type="EMBL" id="BQXS01007996">
    <property type="protein sequence ID" value="GKT28887.1"/>
    <property type="molecule type" value="Genomic_DNA"/>
</dbReference>
<feature type="non-terminal residue" evidence="1">
    <location>
        <position position="26"/>
    </location>
</feature>
<protein>
    <submittedName>
        <fullName evidence="1">Uncharacterized protein</fullName>
    </submittedName>
</protein>
<dbReference type="Proteomes" id="UP001057375">
    <property type="component" value="Unassembled WGS sequence"/>
</dbReference>
<sequence>MHQFMSTWLEEHNSGKGAKYTRCRLP</sequence>
<evidence type="ECO:0000313" key="1">
    <source>
        <dbReference type="EMBL" id="GKT28887.1"/>
    </source>
</evidence>
<accession>A0ABQ5KAE5</accession>
<gene>
    <name evidence="1" type="ORF">ADUPG1_005077</name>
</gene>
<keyword evidence="2" id="KW-1185">Reference proteome</keyword>
<organism evidence="1 2">
    <name type="scientific">Aduncisulcus paluster</name>
    <dbReference type="NCBI Taxonomy" id="2918883"/>
    <lineage>
        <taxon>Eukaryota</taxon>
        <taxon>Metamonada</taxon>
        <taxon>Carpediemonas-like organisms</taxon>
        <taxon>Aduncisulcus</taxon>
    </lineage>
</organism>
<name>A0ABQ5KAE5_9EUKA</name>
<proteinExistence type="predicted"/>
<reference evidence="1" key="1">
    <citation type="submission" date="2022-03" db="EMBL/GenBank/DDBJ databases">
        <title>Draft genome sequence of Aduncisulcus paluster, a free-living microaerophilic Fornicata.</title>
        <authorList>
            <person name="Yuyama I."/>
            <person name="Kume K."/>
            <person name="Tamura T."/>
            <person name="Inagaki Y."/>
            <person name="Hashimoto T."/>
        </authorList>
    </citation>
    <scope>NUCLEOTIDE SEQUENCE</scope>
    <source>
        <strain evidence="1">NY0171</strain>
    </source>
</reference>